<evidence type="ECO:0000313" key="3">
    <source>
        <dbReference type="Proteomes" id="UP000515153"/>
    </source>
</evidence>
<evidence type="ECO:0008006" key="5">
    <source>
        <dbReference type="Google" id="ProtNLM"/>
    </source>
</evidence>
<keyword evidence="2" id="KW-0812">Transmembrane</keyword>
<feature type="region of interest" description="Disordered" evidence="1">
    <location>
        <begin position="1"/>
        <end position="66"/>
    </location>
</feature>
<dbReference type="KEGG" id="pgri:PgNI_08574"/>
<keyword evidence="3" id="KW-1185">Reference proteome</keyword>
<protein>
    <recommendedName>
        <fullName evidence="5">Fucose-specific lectin</fullName>
    </recommendedName>
</protein>
<proteinExistence type="predicted"/>
<keyword evidence="2" id="KW-0472">Membrane</keyword>
<evidence type="ECO:0000313" key="4">
    <source>
        <dbReference type="RefSeq" id="XP_030978702.1"/>
    </source>
</evidence>
<reference evidence="4" key="2">
    <citation type="submission" date="2019-10" db="EMBL/GenBank/DDBJ databases">
        <authorList>
            <consortium name="NCBI Genome Project"/>
        </authorList>
    </citation>
    <scope>NUCLEOTIDE SEQUENCE</scope>
    <source>
        <strain evidence="4">NI907</strain>
    </source>
</reference>
<feature type="transmembrane region" description="Helical" evidence="2">
    <location>
        <begin position="259"/>
        <end position="282"/>
    </location>
</feature>
<dbReference type="RefSeq" id="XP_030978702.1">
    <property type="nucleotide sequence ID" value="XM_031128570.1"/>
</dbReference>
<feature type="compositionally biased region" description="Low complexity" evidence="1">
    <location>
        <begin position="40"/>
        <end position="57"/>
    </location>
</feature>
<accession>A0A6P8AUW7</accession>
<keyword evidence="2" id="KW-1133">Transmembrane helix</keyword>
<name>A0A6P8AUW7_PYRGI</name>
<sequence length="638" mass="70221">MEQPSSSDGRRQSSTTHIPSATDRVEFHHHGPFFPAETTSAAAAAAAAGPSSAAPASLGRPPPEDEFNVKFLGTHQMLFNKTAHQNTPYSVHEPERYAEVSGLAFPQVLPEGTTVGGSTTTSPSVMGASAVVSSTVAPSLAPSSRKGTVDPYAEYWTANGEYDPNNSAKTPFLPLYSSPATYHASPQNEPVTHLPEPDEYYGPPPGEYSKSCYQAQYNAPSRSQFGSQLSRIGNPYPGGGQIVKPWWKRETICGFPAKLFWIIVGCVLTAIIVIAAVVGGVLSSDAKRRASQQSPVAEQGAINPGLALRSDSDISAVNWTQPSGEVRHGVFTQDTNQGIQLSVQEDEQSWKTYNISKFLEDAGKPINVKRGSPLAAVASGPPWYNFEVRVYYVDGDSFQIQEIKTTDAGYQKWERGDLPNRPNEPSREAGKTTQIGAVWHRCDQLPSCTDYIYVTYQNTERTIKMLNSSDWTKMTSFGSDTLSRSAVTMSEFSESRIEPSELRLYYDNQGTLSEYKFNRNKQWEPGQRVVENSADISAPKIASTSFKQSKRMLLLQNDADGTLYCHMWDQVTWTRNRRARFLGGPSQLKFSALALDRDRRLYGVELTSDGGTPAIHALKWTEADPFSFEYIGQIGGRR</sequence>
<evidence type="ECO:0000256" key="1">
    <source>
        <dbReference type="SAM" id="MobiDB-lite"/>
    </source>
</evidence>
<reference evidence="3 4" key="1">
    <citation type="journal article" date="2019" name="Mol. Biol. Evol.">
        <title>Blast fungal genomes show frequent chromosomal changes, gene gains and losses, and effector gene turnover.</title>
        <authorList>
            <person name="Gomez Luciano L.B."/>
            <person name="Jason Tsai I."/>
            <person name="Chuma I."/>
            <person name="Tosa Y."/>
            <person name="Chen Y.H."/>
            <person name="Li J.Y."/>
            <person name="Li M.Y."/>
            <person name="Jade Lu M.Y."/>
            <person name="Nakayashiki H."/>
            <person name="Li W.H."/>
        </authorList>
    </citation>
    <scope>NUCLEOTIDE SEQUENCE [LARGE SCALE GENOMIC DNA]</scope>
    <source>
        <strain evidence="3 4">NI907</strain>
    </source>
</reference>
<dbReference type="GeneID" id="41963478"/>
<evidence type="ECO:0000256" key="2">
    <source>
        <dbReference type="SAM" id="Phobius"/>
    </source>
</evidence>
<dbReference type="SUPFAM" id="SSF89372">
    <property type="entry name" value="Fucose-specific lectin"/>
    <property type="match status" value="1"/>
</dbReference>
<organism evidence="3 4">
    <name type="scientific">Pyricularia grisea</name>
    <name type="common">Crabgrass-specific blast fungus</name>
    <name type="synonym">Magnaporthe grisea</name>
    <dbReference type="NCBI Taxonomy" id="148305"/>
    <lineage>
        <taxon>Eukaryota</taxon>
        <taxon>Fungi</taxon>
        <taxon>Dikarya</taxon>
        <taxon>Ascomycota</taxon>
        <taxon>Pezizomycotina</taxon>
        <taxon>Sordariomycetes</taxon>
        <taxon>Sordariomycetidae</taxon>
        <taxon>Magnaporthales</taxon>
        <taxon>Pyriculariaceae</taxon>
        <taxon>Pyricularia</taxon>
    </lineage>
</organism>
<reference evidence="4" key="3">
    <citation type="submission" date="2025-08" db="UniProtKB">
        <authorList>
            <consortium name="RefSeq"/>
        </authorList>
    </citation>
    <scope>IDENTIFICATION</scope>
    <source>
        <strain evidence="4">NI907</strain>
    </source>
</reference>
<dbReference type="Gene3D" id="2.120.10.70">
    <property type="entry name" value="Fucose-specific lectin"/>
    <property type="match status" value="1"/>
</dbReference>
<gene>
    <name evidence="4" type="ORF">PgNI_08574</name>
</gene>
<dbReference type="Proteomes" id="UP000515153">
    <property type="component" value="Chromosome V"/>
</dbReference>
<feature type="compositionally biased region" description="Polar residues" evidence="1">
    <location>
        <begin position="1"/>
        <end position="19"/>
    </location>
</feature>
<dbReference type="AlphaFoldDB" id="A0A6P8AUW7"/>